<sequence length="163" mass="18339">MANLYDLTQSYQELLDALENTESDPKLIEDTIASTGINEQVEDKFEAYGQVINQLKSDEEIVSAEIKRLTTKKRTYQNNLQRLRMALIDSMAAIGKDKVKTSLFSFSIKNTRSVDIVDESKLPESVLNVQPPKPDKKAIKELIESGEQVPGATISFNESLMIR</sequence>
<accession>A0A401FPK1</accession>
<dbReference type="RefSeq" id="WP_125008976.1">
    <property type="nucleotide sequence ID" value="NZ_BEXA01000009.1"/>
</dbReference>
<keyword evidence="3" id="KW-1185">Reference proteome</keyword>
<reference evidence="2 3" key="1">
    <citation type="submission" date="2017-11" db="EMBL/GenBank/DDBJ databases">
        <title>Draft Genome Sequence of Lactobacillus curieae NBRC 111893 isolated from Koso, a Japanese sugar-Vegetable Fermented Beverage.</title>
        <authorList>
            <person name="Chiou T.Y."/>
            <person name="Oshima K."/>
            <person name="Suda W."/>
            <person name="Hattori M."/>
            <person name="Takahashi T."/>
        </authorList>
    </citation>
    <scope>NUCLEOTIDE SEQUENCE [LARGE SCALE GENOMIC DNA]</scope>
    <source>
        <strain evidence="2 3">NBRC111893</strain>
    </source>
</reference>
<dbReference type="EMBL" id="BEXA01000009">
    <property type="protein sequence ID" value="GAY74319.1"/>
    <property type="molecule type" value="Genomic_DNA"/>
</dbReference>
<keyword evidence="1" id="KW-0175">Coiled coil</keyword>
<comment type="caution">
    <text evidence="2">The sequence shown here is derived from an EMBL/GenBank/DDBJ whole genome shotgun (WGS) entry which is preliminary data.</text>
</comment>
<dbReference type="InterPro" id="IPR008840">
    <property type="entry name" value="Sipho_Gp157"/>
</dbReference>
<evidence type="ECO:0000313" key="2">
    <source>
        <dbReference type="EMBL" id="GAY74319.1"/>
    </source>
</evidence>
<evidence type="ECO:0000313" key="3">
    <source>
        <dbReference type="Proteomes" id="UP000286974"/>
    </source>
</evidence>
<gene>
    <name evidence="2" type="ORF">NBRC111893_2465</name>
</gene>
<dbReference type="AlphaFoldDB" id="A0A401FPK1"/>
<evidence type="ECO:0000256" key="1">
    <source>
        <dbReference type="SAM" id="Coils"/>
    </source>
</evidence>
<dbReference type="Pfam" id="PF05565">
    <property type="entry name" value="Sipho_Gp157"/>
    <property type="match status" value="1"/>
</dbReference>
<dbReference type="OrthoDB" id="2409458at2"/>
<proteinExistence type="predicted"/>
<protein>
    <submittedName>
        <fullName evidence="2">Phage protein</fullName>
    </submittedName>
</protein>
<name>A0A401FPK1_9LACO</name>
<dbReference type="Proteomes" id="UP000286974">
    <property type="component" value="Unassembled WGS sequence"/>
</dbReference>
<organism evidence="2 3">
    <name type="scientific">Lentilactobacillus kosonis</name>
    <dbReference type="NCBI Taxonomy" id="2810561"/>
    <lineage>
        <taxon>Bacteria</taxon>
        <taxon>Bacillati</taxon>
        <taxon>Bacillota</taxon>
        <taxon>Bacilli</taxon>
        <taxon>Lactobacillales</taxon>
        <taxon>Lactobacillaceae</taxon>
        <taxon>Lentilactobacillus</taxon>
    </lineage>
</organism>
<feature type="coiled-coil region" evidence="1">
    <location>
        <begin position="1"/>
        <end position="86"/>
    </location>
</feature>